<dbReference type="Proteomes" id="UP000030764">
    <property type="component" value="Unassembled WGS sequence"/>
</dbReference>
<accession>A0A085M537</accession>
<evidence type="ECO:0000313" key="2">
    <source>
        <dbReference type="Proteomes" id="UP000030764"/>
    </source>
</evidence>
<proteinExistence type="predicted"/>
<keyword evidence="2" id="KW-1185">Reference proteome</keyword>
<reference evidence="1 2" key="1">
    <citation type="journal article" date="2014" name="Nat. Genet.">
        <title>Genome and transcriptome of the porcine whipworm Trichuris suis.</title>
        <authorList>
            <person name="Jex A.R."/>
            <person name="Nejsum P."/>
            <person name="Schwarz E.M."/>
            <person name="Hu L."/>
            <person name="Young N.D."/>
            <person name="Hall R.S."/>
            <person name="Korhonen P.K."/>
            <person name="Liao S."/>
            <person name="Thamsborg S."/>
            <person name="Xia J."/>
            <person name="Xu P."/>
            <person name="Wang S."/>
            <person name="Scheerlinck J.P."/>
            <person name="Hofmann A."/>
            <person name="Sternberg P.W."/>
            <person name="Wang J."/>
            <person name="Gasser R.B."/>
        </authorList>
    </citation>
    <scope>NUCLEOTIDE SEQUENCE [LARGE SCALE GENOMIC DNA]</scope>
    <source>
        <strain evidence="1">DCEP-RM93M</strain>
    </source>
</reference>
<name>A0A085M537_9BILA</name>
<gene>
    <name evidence="1" type="ORF">M513_06714</name>
</gene>
<dbReference type="EMBL" id="KL363228">
    <property type="protein sequence ID" value="KFD52333.1"/>
    <property type="molecule type" value="Genomic_DNA"/>
</dbReference>
<protein>
    <submittedName>
        <fullName evidence="1">Uncharacterized protein</fullName>
    </submittedName>
</protein>
<organism evidence="1 2">
    <name type="scientific">Trichuris suis</name>
    <name type="common">pig whipworm</name>
    <dbReference type="NCBI Taxonomy" id="68888"/>
    <lineage>
        <taxon>Eukaryota</taxon>
        <taxon>Metazoa</taxon>
        <taxon>Ecdysozoa</taxon>
        <taxon>Nematoda</taxon>
        <taxon>Enoplea</taxon>
        <taxon>Dorylaimia</taxon>
        <taxon>Trichinellida</taxon>
        <taxon>Trichuridae</taxon>
        <taxon>Trichuris</taxon>
    </lineage>
</organism>
<sequence>MANRKRHEATWHCALSNQQEISLILVYIQIAKLIAWEGGQSTFYGLDLPMDQMKHSHKR</sequence>
<evidence type="ECO:0000313" key="1">
    <source>
        <dbReference type="EMBL" id="KFD52333.1"/>
    </source>
</evidence>
<dbReference type="AlphaFoldDB" id="A0A085M537"/>